<gene>
    <name evidence="1" type="ORF">C8N32_105102</name>
</gene>
<name>A0A2T5BTH6_9RHOB</name>
<protein>
    <submittedName>
        <fullName evidence="1">Uncharacterized protein</fullName>
    </submittedName>
</protein>
<evidence type="ECO:0000313" key="1">
    <source>
        <dbReference type="EMBL" id="PTN02730.1"/>
    </source>
</evidence>
<dbReference type="Proteomes" id="UP000243859">
    <property type="component" value="Unassembled WGS sequence"/>
</dbReference>
<comment type="caution">
    <text evidence="1">The sequence shown here is derived from an EMBL/GenBank/DDBJ whole genome shotgun (WGS) entry which is preliminary data.</text>
</comment>
<organism evidence="1 2">
    <name type="scientific">Rhodovulum imhoffii</name>
    <dbReference type="NCBI Taxonomy" id="365340"/>
    <lineage>
        <taxon>Bacteria</taxon>
        <taxon>Pseudomonadati</taxon>
        <taxon>Pseudomonadota</taxon>
        <taxon>Alphaproteobacteria</taxon>
        <taxon>Rhodobacterales</taxon>
        <taxon>Paracoccaceae</taxon>
        <taxon>Rhodovulum</taxon>
    </lineage>
</organism>
<accession>A0A2T5BTH6</accession>
<dbReference type="AlphaFoldDB" id="A0A2T5BTH6"/>
<dbReference type="EMBL" id="QAAA01000005">
    <property type="protein sequence ID" value="PTN02730.1"/>
    <property type="molecule type" value="Genomic_DNA"/>
</dbReference>
<evidence type="ECO:0000313" key="2">
    <source>
        <dbReference type="Proteomes" id="UP000243859"/>
    </source>
</evidence>
<keyword evidence="2" id="KW-1185">Reference proteome</keyword>
<proteinExistence type="predicted"/>
<sequence length="82" mass="8879">MPARRMQTSGEAVSTDCTTPAVNRTAKGRLQAMGLRANLFGDAHPQLRAPSPNCRPCAGLLAPPEAKISIFLLYIKLNLKNF</sequence>
<reference evidence="1 2" key="1">
    <citation type="submission" date="2018-04" db="EMBL/GenBank/DDBJ databases">
        <title>Genomic Encyclopedia of Archaeal and Bacterial Type Strains, Phase II (KMG-II): from individual species to whole genera.</title>
        <authorList>
            <person name="Goeker M."/>
        </authorList>
    </citation>
    <scope>NUCLEOTIDE SEQUENCE [LARGE SCALE GENOMIC DNA]</scope>
    <source>
        <strain evidence="1 2">DSM 18064</strain>
    </source>
</reference>